<evidence type="ECO:0000259" key="1">
    <source>
        <dbReference type="Pfam" id="PF00370"/>
    </source>
</evidence>
<dbReference type="GO" id="GO:0016301">
    <property type="term" value="F:kinase activity"/>
    <property type="evidence" value="ECO:0007669"/>
    <property type="project" value="UniProtKB-KW"/>
</dbReference>
<dbReference type="InterPro" id="IPR018484">
    <property type="entry name" value="FGGY_N"/>
</dbReference>
<dbReference type="EC" id="2.7.1.-" evidence="2"/>
<dbReference type="SUPFAM" id="SSF53067">
    <property type="entry name" value="Actin-like ATPase domain"/>
    <property type="match status" value="1"/>
</dbReference>
<reference evidence="2" key="1">
    <citation type="submission" date="2019-05" db="EMBL/GenBank/DDBJ databases">
        <authorList>
            <consortium name="Pathogen Informatics"/>
        </authorList>
    </citation>
    <scope>NUCLEOTIDE SEQUENCE [LARGE SCALE GENOMIC DNA]</scope>
    <source>
        <strain evidence="2">NCTC12965</strain>
    </source>
</reference>
<organism evidence="2">
    <name type="scientific">Serratia fonticola</name>
    <dbReference type="NCBI Taxonomy" id="47917"/>
    <lineage>
        <taxon>Bacteria</taxon>
        <taxon>Pseudomonadati</taxon>
        <taxon>Pseudomonadota</taxon>
        <taxon>Gammaproteobacteria</taxon>
        <taxon>Enterobacterales</taxon>
        <taxon>Yersiniaceae</taxon>
        <taxon>Serratia</taxon>
    </lineage>
</organism>
<dbReference type="InterPro" id="IPR043129">
    <property type="entry name" value="ATPase_NBD"/>
</dbReference>
<protein>
    <submittedName>
        <fullName evidence="2">L-xylulose/3-keto-L-gulonate kinase</fullName>
        <ecNumber evidence="2">2.7.1.-</ecNumber>
    </submittedName>
</protein>
<sequence length="68" mass="7585">MTYLRYCLTDELACEETNISESNLYQMERGCYDPALAQLLGIGEIMSALPPIVVLPRSPGALVLKPRR</sequence>
<name>A0A4U9UCB1_SERFO</name>
<dbReference type="AlphaFoldDB" id="A0A4U9UCB1"/>
<dbReference type="EMBL" id="CABEEZ010000047">
    <property type="protein sequence ID" value="VTR26934.1"/>
    <property type="molecule type" value="Genomic_DNA"/>
</dbReference>
<gene>
    <name evidence="2" type="primary">lyx_5</name>
    <name evidence="2" type="ORF">NCTC12965_02456</name>
</gene>
<proteinExistence type="predicted"/>
<keyword evidence="2" id="KW-0808">Transferase</keyword>
<evidence type="ECO:0000313" key="2">
    <source>
        <dbReference type="EMBL" id="VTR26934.1"/>
    </source>
</evidence>
<dbReference type="GO" id="GO:0005975">
    <property type="term" value="P:carbohydrate metabolic process"/>
    <property type="evidence" value="ECO:0007669"/>
    <property type="project" value="InterPro"/>
</dbReference>
<accession>A0A4U9UCB1</accession>
<dbReference type="Gene3D" id="3.30.420.40">
    <property type="match status" value="1"/>
</dbReference>
<keyword evidence="2" id="KW-0418">Kinase</keyword>
<dbReference type="Pfam" id="PF00370">
    <property type="entry name" value="FGGY_N"/>
    <property type="match status" value="1"/>
</dbReference>
<feature type="domain" description="Carbohydrate kinase FGGY N-terminal" evidence="1">
    <location>
        <begin position="2"/>
        <end position="53"/>
    </location>
</feature>